<dbReference type="GO" id="GO:0019894">
    <property type="term" value="F:kinesin binding"/>
    <property type="evidence" value="ECO:0007669"/>
    <property type="project" value="InterPro"/>
</dbReference>
<dbReference type="PANTHER" id="PTHR15605:SF2">
    <property type="entry name" value="KINESIN-ASSOCIATED PROTEIN 3"/>
    <property type="match status" value="1"/>
</dbReference>
<accession>A0A9W6TML3</accession>
<sequence length="96" mass="10263">MSSSRASSRGPSHAAVAKSERPRKITAKADELDAYMEKLYDDDVESKLEGAKMILQLAEFAGNIEGLVQNEALMVRAMGGLRFGAGDVCDRGGLCV</sequence>
<dbReference type="GO" id="GO:0005930">
    <property type="term" value="C:axoneme"/>
    <property type="evidence" value="ECO:0007669"/>
    <property type="project" value="TreeGrafter"/>
</dbReference>
<dbReference type="EMBL" id="BSXW01000229">
    <property type="protein sequence ID" value="GMF15723.1"/>
    <property type="molecule type" value="Genomic_DNA"/>
</dbReference>
<evidence type="ECO:0000256" key="1">
    <source>
        <dbReference type="SAM" id="MobiDB-lite"/>
    </source>
</evidence>
<evidence type="ECO:0000313" key="3">
    <source>
        <dbReference type="Proteomes" id="UP001165083"/>
    </source>
</evidence>
<feature type="compositionally biased region" description="Low complexity" evidence="1">
    <location>
        <begin position="1"/>
        <end position="15"/>
    </location>
</feature>
<feature type="region of interest" description="Disordered" evidence="1">
    <location>
        <begin position="1"/>
        <end position="22"/>
    </location>
</feature>
<dbReference type="GO" id="GO:0035869">
    <property type="term" value="C:ciliary transition zone"/>
    <property type="evidence" value="ECO:0007669"/>
    <property type="project" value="TreeGrafter"/>
</dbReference>
<dbReference type="Pfam" id="PF05804">
    <property type="entry name" value="KAP"/>
    <property type="match status" value="1"/>
</dbReference>
<gene>
    <name evidence="2" type="ORF">Plil01_000546900</name>
</gene>
<dbReference type="GO" id="GO:0044782">
    <property type="term" value="P:cilium organization"/>
    <property type="evidence" value="ECO:0007669"/>
    <property type="project" value="TreeGrafter"/>
</dbReference>
<dbReference type="AlphaFoldDB" id="A0A9W6TML3"/>
<reference evidence="2" key="1">
    <citation type="submission" date="2023-04" db="EMBL/GenBank/DDBJ databases">
        <title>Phytophthora lilii NBRC 32176.</title>
        <authorList>
            <person name="Ichikawa N."/>
            <person name="Sato H."/>
            <person name="Tonouchi N."/>
        </authorList>
    </citation>
    <scope>NUCLEOTIDE SEQUENCE</scope>
    <source>
        <strain evidence="2">NBRC 32176</strain>
    </source>
</reference>
<keyword evidence="3" id="KW-1185">Reference proteome</keyword>
<evidence type="ECO:0000313" key="2">
    <source>
        <dbReference type="EMBL" id="GMF15723.1"/>
    </source>
</evidence>
<proteinExistence type="predicted"/>
<protein>
    <submittedName>
        <fullName evidence="2">Unnamed protein product</fullName>
    </submittedName>
</protein>
<organism evidence="2 3">
    <name type="scientific">Phytophthora lilii</name>
    <dbReference type="NCBI Taxonomy" id="2077276"/>
    <lineage>
        <taxon>Eukaryota</taxon>
        <taxon>Sar</taxon>
        <taxon>Stramenopiles</taxon>
        <taxon>Oomycota</taxon>
        <taxon>Peronosporomycetes</taxon>
        <taxon>Peronosporales</taxon>
        <taxon>Peronosporaceae</taxon>
        <taxon>Phytophthora</taxon>
    </lineage>
</organism>
<comment type="caution">
    <text evidence="2">The sequence shown here is derived from an EMBL/GenBank/DDBJ whole genome shotgun (WGS) entry which is preliminary data.</text>
</comment>
<dbReference type="GO" id="GO:0007018">
    <property type="term" value="P:microtubule-based movement"/>
    <property type="evidence" value="ECO:0007669"/>
    <property type="project" value="TreeGrafter"/>
</dbReference>
<dbReference type="OrthoDB" id="10265679at2759"/>
<dbReference type="PANTHER" id="PTHR15605">
    <property type="entry name" value="KINESIN-ASSOCIATED PROTEINS"/>
    <property type="match status" value="1"/>
</dbReference>
<dbReference type="Proteomes" id="UP001165083">
    <property type="component" value="Unassembled WGS sequence"/>
</dbReference>
<name>A0A9W6TML3_9STRA</name>
<dbReference type="InterPro" id="IPR008658">
    <property type="entry name" value="KAP3"/>
</dbReference>
<dbReference type="GO" id="GO:0016939">
    <property type="term" value="C:kinesin II complex"/>
    <property type="evidence" value="ECO:0007669"/>
    <property type="project" value="TreeGrafter"/>
</dbReference>